<evidence type="ECO:0000313" key="7">
    <source>
        <dbReference type="EMBL" id="SDD78675.1"/>
    </source>
</evidence>
<evidence type="ECO:0000259" key="6">
    <source>
        <dbReference type="PROSITE" id="PS50977"/>
    </source>
</evidence>
<dbReference type="SUPFAM" id="SSF48498">
    <property type="entry name" value="Tetracyclin repressor-like, C-terminal domain"/>
    <property type="match status" value="1"/>
</dbReference>
<organism evidence="7 8">
    <name type="scientific">Paracidovorax valerianellae</name>
    <dbReference type="NCBI Taxonomy" id="187868"/>
    <lineage>
        <taxon>Bacteria</taxon>
        <taxon>Pseudomonadati</taxon>
        <taxon>Pseudomonadota</taxon>
        <taxon>Betaproteobacteria</taxon>
        <taxon>Burkholderiales</taxon>
        <taxon>Comamonadaceae</taxon>
        <taxon>Paracidovorax</taxon>
    </lineage>
</organism>
<proteinExistence type="predicted"/>
<dbReference type="Gene3D" id="1.10.357.10">
    <property type="entry name" value="Tetracycline Repressor, domain 2"/>
    <property type="match status" value="1"/>
</dbReference>
<dbReference type="EMBL" id="FMZC01000009">
    <property type="protein sequence ID" value="SDD78675.1"/>
    <property type="molecule type" value="Genomic_DNA"/>
</dbReference>
<protein>
    <submittedName>
        <fullName evidence="7">Transcriptional regulator, TetR family</fullName>
    </submittedName>
</protein>
<evidence type="ECO:0000256" key="4">
    <source>
        <dbReference type="ARBA" id="ARBA00023163"/>
    </source>
</evidence>
<feature type="domain" description="HTH tetR-type" evidence="6">
    <location>
        <begin position="16"/>
        <end position="76"/>
    </location>
</feature>
<dbReference type="InterPro" id="IPR023772">
    <property type="entry name" value="DNA-bd_HTH_TetR-type_CS"/>
</dbReference>
<evidence type="ECO:0000313" key="8">
    <source>
        <dbReference type="Proteomes" id="UP000198781"/>
    </source>
</evidence>
<keyword evidence="8" id="KW-1185">Reference proteome</keyword>
<dbReference type="InterPro" id="IPR009057">
    <property type="entry name" value="Homeodomain-like_sf"/>
</dbReference>
<dbReference type="SUPFAM" id="SSF46689">
    <property type="entry name" value="Homeodomain-like"/>
    <property type="match status" value="1"/>
</dbReference>
<dbReference type="GO" id="GO:0003700">
    <property type="term" value="F:DNA-binding transcription factor activity"/>
    <property type="evidence" value="ECO:0007669"/>
    <property type="project" value="TreeGrafter"/>
</dbReference>
<sequence>MNTPPPRPSFKAQMHQAREEAIVAAAGRLLGEKGFEAMTLDEVAAQVGVAKASLYKHFAGKDDLCAAAMVHAVDRLQRFLQGVPPGQSAIERLQALLRWMLSLQLTDEMPLLLSRNSGLAGPLRDCERYQAALQAASAEITTWIVEAQQAGQLSAQWPPDVVLWALLARSADPLPAMLRATGQYSDARILDCAVETCFGGLAARPA</sequence>
<evidence type="ECO:0000256" key="2">
    <source>
        <dbReference type="ARBA" id="ARBA00023015"/>
    </source>
</evidence>
<accession>A0A1G6XMM9</accession>
<dbReference type="GO" id="GO:0000976">
    <property type="term" value="F:transcription cis-regulatory region binding"/>
    <property type="evidence" value="ECO:0007669"/>
    <property type="project" value="TreeGrafter"/>
</dbReference>
<dbReference type="RefSeq" id="WP_175537764.1">
    <property type="nucleotide sequence ID" value="NZ_FMZC01000009.1"/>
</dbReference>
<keyword evidence="4" id="KW-0804">Transcription</keyword>
<dbReference type="PANTHER" id="PTHR30055">
    <property type="entry name" value="HTH-TYPE TRANSCRIPTIONAL REGULATOR RUTR"/>
    <property type="match status" value="1"/>
</dbReference>
<evidence type="ECO:0000256" key="3">
    <source>
        <dbReference type="ARBA" id="ARBA00023125"/>
    </source>
</evidence>
<dbReference type="AlphaFoldDB" id="A0A1G6XMM9"/>
<dbReference type="STRING" id="187868.SAMN05192589_10941"/>
<name>A0A1G6XMM9_9BURK</name>
<keyword evidence="1" id="KW-0678">Repressor</keyword>
<dbReference type="PRINTS" id="PR00455">
    <property type="entry name" value="HTHTETR"/>
</dbReference>
<dbReference type="PROSITE" id="PS01081">
    <property type="entry name" value="HTH_TETR_1"/>
    <property type="match status" value="1"/>
</dbReference>
<keyword evidence="2" id="KW-0805">Transcription regulation</keyword>
<feature type="DNA-binding region" description="H-T-H motif" evidence="5">
    <location>
        <begin position="39"/>
        <end position="58"/>
    </location>
</feature>
<dbReference type="PROSITE" id="PS50977">
    <property type="entry name" value="HTH_TETR_2"/>
    <property type="match status" value="1"/>
</dbReference>
<gene>
    <name evidence="7" type="ORF">SAMN05192589_10941</name>
</gene>
<evidence type="ECO:0000256" key="1">
    <source>
        <dbReference type="ARBA" id="ARBA00022491"/>
    </source>
</evidence>
<dbReference type="Gene3D" id="1.10.10.60">
    <property type="entry name" value="Homeodomain-like"/>
    <property type="match status" value="1"/>
</dbReference>
<keyword evidence="3 5" id="KW-0238">DNA-binding</keyword>
<dbReference type="Pfam" id="PF00440">
    <property type="entry name" value="TetR_N"/>
    <property type="match status" value="1"/>
</dbReference>
<dbReference type="PANTHER" id="PTHR30055:SF226">
    <property type="entry name" value="HTH-TYPE TRANSCRIPTIONAL REGULATOR PKSA"/>
    <property type="match status" value="1"/>
</dbReference>
<dbReference type="InterPro" id="IPR001647">
    <property type="entry name" value="HTH_TetR"/>
</dbReference>
<dbReference type="InterPro" id="IPR050109">
    <property type="entry name" value="HTH-type_TetR-like_transc_reg"/>
</dbReference>
<dbReference type="InterPro" id="IPR036271">
    <property type="entry name" value="Tet_transcr_reg_TetR-rel_C_sf"/>
</dbReference>
<reference evidence="7 8" key="1">
    <citation type="submission" date="2016-10" db="EMBL/GenBank/DDBJ databases">
        <authorList>
            <person name="de Groot N.N."/>
        </authorList>
    </citation>
    <scope>NUCLEOTIDE SEQUENCE [LARGE SCALE GENOMIC DNA]</scope>
    <source>
        <strain evidence="7 8">DSM 16619</strain>
    </source>
</reference>
<evidence type="ECO:0000256" key="5">
    <source>
        <dbReference type="PROSITE-ProRule" id="PRU00335"/>
    </source>
</evidence>
<dbReference type="Proteomes" id="UP000198781">
    <property type="component" value="Unassembled WGS sequence"/>
</dbReference>